<evidence type="ECO:0008006" key="3">
    <source>
        <dbReference type="Google" id="ProtNLM"/>
    </source>
</evidence>
<name>A0ABW5D9E7_9BACT</name>
<dbReference type="InterPro" id="IPR011990">
    <property type="entry name" value="TPR-like_helical_dom_sf"/>
</dbReference>
<gene>
    <name evidence="1" type="ORF">ACFSSA_07800</name>
</gene>
<accession>A0ABW5D9E7</accession>
<proteinExistence type="predicted"/>
<sequence length="324" mass="36145">MVDSSELVRAGIAHLEDGQWHAAIRCFDEAIILRQATDWKSNPADAWGLAAAWINRSDAMRAIGYLPDAIESLLNAIRAMDFVPLPDHPAYPERLILAWTNLAACHADSLQFQPAYRAFSHAEELLNTWGRDLTPTRRFLGAMVHTNRARLLLSEGNHIAAWQDASLAVETLRDLETEPEAIPAAIQARGVLCTALAQLLEDPRSAELEQDWIARATDSAEEALILARSVEYQGEWLTGLVRYCAKIYRICQPHFLAEFILETCAPPLFPDMSSSLKNDLLSELALAKSDLILRISGSSHETDFMQTQLKILRSLQFAESELAK</sequence>
<keyword evidence="2" id="KW-1185">Reference proteome</keyword>
<dbReference type="EMBL" id="JBHUIT010000008">
    <property type="protein sequence ID" value="MFD2256574.1"/>
    <property type="molecule type" value="Genomic_DNA"/>
</dbReference>
<reference evidence="2" key="1">
    <citation type="journal article" date="2019" name="Int. J. Syst. Evol. Microbiol.">
        <title>The Global Catalogue of Microorganisms (GCM) 10K type strain sequencing project: providing services to taxonomists for standard genome sequencing and annotation.</title>
        <authorList>
            <consortium name="The Broad Institute Genomics Platform"/>
            <consortium name="The Broad Institute Genome Sequencing Center for Infectious Disease"/>
            <person name="Wu L."/>
            <person name="Ma J."/>
        </authorList>
    </citation>
    <scope>NUCLEOTIDE SEQUENCE [LARGE SCALE GENOMIC DNA]</scope>
    <source>
        <strain evidence="2">CGMCC 4.7106</strain>
    </source>
</reference>
<protein>
    <recommendedName>
        <fullName evidence="3">Tetratricopeptide repeat protein</fullName>
    </recommendedName>
</protein>
<comment type="caution">
    <text evidence="1">The sequence shown here is derived from an EMBL/GenBank/DDBJ whole genome shotgun (WGS) entry which is preliminary data.</text>
</comment>
<evidence type="ECO:0000313" key="2">
    <source>
        <dbReference type="Proteomes" id="UP001597375"/>
    </source>
</evidence>
<dbReference type="Gene3D" id="1.25.40.10">
    <property type="entry name" value="Tetratricopeptide repeat domain"/>
    <property type="match status" value="1"/>
</dbReference>
<organism evidence="1 2">
    <name type="scientific">Luteolibacter algae</name>
    <dbReference type="NCBI Taxonomy" id="454151"/>
    <lineage>
        <taxon>Bacteria</taxon>
        <taxon>Pseudomonadati</taxon>
        <taxon>Verrucomicrobiota</taxon>
        <taxon>Verrucomicrobiia</taxon>
        <taxon>Verrucomicrobiales</taxon>
        <taxon>Verrucomicrobiaceae</taxon>
        <taxon>Luteolibacter</taxon>
    </lineage>
</organism>
<dbReference type="Proteomes" id="UP001597375">
    <property type="component" value="Unassembled WGS sequence"/>
</dbReference>
<evidence type="ECO:0000313" key="1">
    <source>
        <dbReference type="EMBL" id="MFD2256574.1"/>
    </source>
</evidence>
<dbReference type="SUPFAM" id="SSF48452">
    <property type="entry name" value="TPR-like"/>
    <property type="match status" value="1"/>
</dbReference>